<proteinExistence type="predicted"/>
<feature type="region of interest" description="Disordered" evidence="1">
    <location>
        <begin position="411"/>
        <end position="437"/>
    </location>
</feature>
<feature type="region of interest" description="Disordered" evidence="1">
    <location>
        <begin position="215"/>
        <end position="260"/>
    </location>
</feature>
<gene>
    <name evidence="2" type="ORF">CEUSTIGMA_g12103.t1</name>
</gene>
<sequence>MVPWTPWMMPEDRTNRHCDPCHTSWLESHEKNTHIPTRRPEPRQQPPPNRHSKEKCMQEAKEAEEALTASFTGRQKAMTNKQLWNVNQGSSIMFAGTRRVVTLGTIRQWRPFGALQRMEISTRWCELQQEMEALTVQVRSDYNTGHLLSMQPYRKITFHLPTLEALEISEVAVWEQVDLESHLAESPHLRMATLTELWTLMPLSNASYTMPPPSIPVAKNTTHHVSSMSSEPSSQSVHSPTSAVTSTPSTPLLSPSASMPVSPLKKAVSVDFNSELKTQRLISLKARSSSSAVSDIHLLPLLGSSNYDKYLEEKSTSLFHSAGDQQLIQEQMDSPVEVHQAPKLSVTLDDPDPVTCSCYVYHLSLPSCRLLYIRNTLNCIGFEVWAPQMQSMHLLCTRLGRVRLLTPLKSSSPVTSRVDPKPSHVKEEDINFSRNPEQAPGKALARVTMLRDSVDAESLMLLRRHPQVGELFWDDIAAESMQQGLQSLKQVMMTAWGPDVMVGAAKTKDDILIP</sequence>
<dbReference type="AlphaFoldDB" id="A0A250XP24"/>
<evidence type="ECO:0000256" key="1">
    <source>
        <dbReference type="SAM" id="MobiDB-lite"/>
    </source>
</evidence>
<dbReference type="EMBL" id="BEGY01000132">
    <property type="protein sequence ID" value="GAX84682.1"/>
    <property type="molecule type" value="Genomic_DNA"/>
</dbReference>
<keyword evidence="3" id="KW-1185">Reference proteome</keyword>
<evidence type="ECO:0000313" key="2">
    <source>
        <dbReference type="EMBL" id="GAX84682.1"/>
    </source>
</evidence>
<dbReference type="OrthoDB" id="10668459at2759"/>
<protein>
    <submittedName>
        <fullName evidence="2">Uncharacterized protein</fullName>
    </submittedName>
</protein>
<accession>A0A250XP24</accession>
<evidence type="ECO:0000313" key="3">
    <source>
        <dbReference type="Proteomes" id="UP000232323"/>
    </source>
</evidence>
<feature type="compositionally biased region" description="Basic and acidic residues" evidence="1">
    <location>
        <begin position="29"/>
        <end position="42"/>
    </location>
</feature>
<feature type="compositionally biased region" description="Basic and acidic residues" evidence="1">
    <location>
        <begin position="418"/>
        <end position="431"/>
    </location>
</feature>
<dbReference type="Proteomes" id="UP000232323">
    <property type="component" value="Unassembled WGS sequence"/>
</dbReference>
<name>A0A250XP24_9CHLO</name>
<reference evidence="2 3" key="1">
    <citation type="submission" date="2017-08" db="EMBL/GenBank/DDBJ databases">
        <title>Acidophilic green algal genome provides insights into adaptation to an acidic environment.</title>
        <authorList>
            <person name="Hirooka S."/>
            <person name="Hirose Y."/>
            <person name="Kanesaki Y."/>
            <person name="Higuchi S."/>
            <person name="Fujiwara T."/>
            <person name="Onuma R."/>
            <person name="Era A."/>
            <person name="Ohbayashi R."/>
            <person name="Uzuka A."/>
            <person name="Nozaki H."/>
            <person name="Yoshikawa H."/>
            <person name="Miyagishima S.Y."/>
        </authorList>
    </citation>
    <scope>NUCLEOTIDE SEQUENCE [LARGE SCALE GENOMIC DNA]</scope>
    <source>
        <strain evidence="2 3">NIES-2499</strain>
    </source>
</reference>
<feature type="compositionally biased region" description="Low complexity" evidence="1">
    <location>
        <begin position="223"/>
        <end position="258"/>
    </location>
</feature>
<organism evidence="2 3">
    <name type="scientific">Chlamydomonas eustigma</name>
    <dbReference type="NCBI Taxonomy" id="1157962"/>
    <lineage>
        <taxon>Eukaryota</taxon>
        <taxon>Viridiplantae</taxon>
        <taxon>Chlorophyta</taxon>
        <taxon>core chlorophytes</taxon>
        <taxon>Chlorophyceae</taxon>
        <taxon>CS clade</taxon>
        <taxon>Chlamydomonadales</taxon>
        <taxon>Chlamydomonadaceae</taxon>
        <taxon>Chlamydomonas</taxon>
    </lineage>
</organism>
<feature type="region of interest" description="Disordered" evidence="1">
    <location>
        <begin position="29"/>
        <end position="54"/>
    </location>
</feature>
<comment type="caution">
    <text evidence="2">The sequence shown here is derived from an EMBL/GenBank/DDBJ whole genome shotgun (WGS) entry which is preliminary data.</text>
</comment>